<dbReference type="Proteomes" id="UP000294604">
    <property type="component" value="Unassembled WGS sequence"/>
</dbReference>
<reference evidence="1 2" key="1">
    <citation type="journal article" date="2019" name="Sci. Rep.">
        <title>Extended insight into the Mycobacterium chelonae-abscessus complex through whole genome sequencing of Mycobacterium salmoniphilum outbreak and Mycobacterium salmoniphilum-like strains.</title>
        <authorList>
            <person name="Behra P.R.K."/>
            <person name="Das S."/>
            <person name="Pettersson B.M.F."/>
            <person name="Shirreff L."/>
            <person name="DuCote T."/>
            <person name="Jacobsson K.G."/>
            <person name="Ennis D.G."/>
            <person name="Kirsebom L.A."/>
        </authorList>
    </citation>
    <scope>NUCLEOTIDE SEQUENCE [LARGE SCALE GENOMIC DNA]</scope>
    <source>
        <strain evidence="1 2">CCUG 60884</strain>
    </source>
</reference>
<dbReference type="RefSeq" id="WP_134080989.1">
    <property type="nucleotide sequence ID" value="NZ_PECL01000003.1"/>
</dbReference>
<evidence type="ECO:0000313" key="1">
    <source>
        <dbReference type="EMBL" id="TEA09099.1"/>
    </source>
</evidence>
<proteinExistence type="predicted"/>
<evidence type="ECO:0000313" key="2">
    <source>
        <dbReference type="Proteomes" id="UP000294604"/>
    </source>
</evidence>
<name>A0A4R8SZT3_9MYCO</name>
<gene>
    <name evidence="1" type="ORF">CCUG60884_00268</name>
</gene>
<sequence>MRYSREYAAWQARAYALVLERAELSPDAVETARCVLRKLALVELDDLTDAEFRAEANNFVQDANHLEISLFRAHYRNRIGLAEEPRDPDSPR</sequence>
<organism evidence="1 2">
    <name type="scientific">Mycobacteroides salmoniphilum</name>
    <dbReference type="NCBI Taxonomy" id="404941"/>
    <lineage>
        <taxon>Bacteria</taxon>
        <taxon>Bacillati</taxon>
        <taxon>Actinomycetota</taxon>
        <taxon>Actinomycetes</taxon>
        <taxon>Mycobacteriales</taxon>
        <taxon>Mycobacteriaceae</taxon>
        <taxon>Mycobacteroides</taxon>
    </lineage>
</organism>
<protein>
    <submittedName>
        <fullName evidence="1">Uncharacterized protein</fullName>
    </submittedName>
</protein>
<comment type="caution">
    <text evidence="1">The sequence shown here is derived from an EMBL/GenBank/DDBJ whole genome shotgun (WGS) entry which is preliminary data.</text>
</comment>
<dbReference type="AlphaFoldDB" id="A0A4R8SZT3"/>
<accession>A0A4R8SZT3</accession>
<dbReference type="EMBL" id="PECL01000003">
    <property type="protein sequence ID" value="TEA09099.1"/>
    <property type="molecule type" value="Genomic_DNA"/>
</dbReference>